<sequence>MDRTQKVNLDLLKLIPADANIILEFGCGTGETGAEYKRINPNCLYVGIDQNADQAKIAEQKFDMVIATDLDSLDLSTTEITDGTVDCIIFNDIFPQVINPWDILQQSVNWLKPDGQVLANIPNTQHWHRIVKLLRGKWEPEENQTIAGKSPLPLRFFTLESIKQLFTQAGLYLYEIQTKGQSTAEFEKFQQIMAPALQGLGISAATFATQTKATQYIVRASKSPEAPRRLLIQTILMAPTACDRVRVLEPDRLSATIPGVRTISSVKSADLNVPLAGEEKVFIWQRTIMSYPDYLPKLRHLLQKGYLIVAEIDDDPLRRPEYAQNRFLSYRGCHCVQTSTELLADYLRQHNPHVAVFQNQLAYLPAPRTYSKDTVTIFFGALNREADWQPIMPALNRVLAQHSPQVKVKVLHDQQFFEALAIPNKEFEPFCAYERYQEILHTCDIALLPLNFNRVNSMKSDLKFIECAGHGVAVLASPTVYENSIIEGKTGFIFRSPEEFELKLEKLIKNPEMRQYLASNAYEWVAKNRLLSQHYRQRFDWYCEMRDRLPELNQELRVRVPELFID</sequence>
<name>A0AAU8JA31_9CYAN</name>
<keyword evidence="3" id="KW-0489">Methyltransferase</keyword>
<accession>A0AAU8JA31</accession>
<organism evidence="3">
    <name type="scientific">Planktothricoides raciborskii GIHE-MW2</name>
    <dbReference type="NCBI Taxonomy" id="2792601"/>
    <lineage>
        <taxon>Bacteria</taxon>
        <taxon>Bacillati</taxon>
        <taxon>Cyanobacteriota</taxon>
        <taxon>Cyanophyceae</taxon>
        <taxon>Oscillatoriophycideae</taxon>
        <taxon>Oscillatoriales</taxon>
        <taxon>Oscillatoriaceae</taxon>
        <taxon>Planktothricoides</taxon>
    </lineage>
</organism>
<dbReference type="PANTHER" id="PTHR43861:SF3">
    <property type="entry name" value="PUTATIVE (AFU_ORTHOLOGUE AFUA_2G14390)-RELATED"/>
    <property type="match status" value="1"/>
</dbReference>
<dbReference type="AlphaFoldDB" id="A0AAU8JA31"/>
<evidence type="ECO:0000259" key="2">
    <source>
        <dbReference type="Pfam" id="PF13524"/>
    </source>
</evidence>
<evidence type="ECO:0000313" key="3">
    <source>
        <dbReference type="EMBL" id="XCM35169.1"/>
    </source>
</evidence>
<keyword evidence="1" id="KW-0808">Transferase</keyword>
<gene>
    <name evidence="3" type="ORF">ABWT76_003828</name>
</gene>
<dbReference type="PANTHER" id="PTHR43861">
    <property type="entry name" value="TRANS-ACONITATE 2-METHYLTRANSFERASE-RELATED"/>
    <property type="match status" value="1"/>
</dbReference>
<dbReference type="GO" id="GO:0008168">
    <property type="term" value="F:methyltransferase activity"/>
    <property type="evidence" value="ECO:0007669"/>
    <property type="project" value="UniProtKB-KW"/>
</dbReference>
<feature type="domain" description="Spore protein YkvP/CgeB glycosyl transferase-like" evidence="2">
    <location>
        <begin position="402"/>
        <end position="539"/>
    </location>
</feature>
<dbReference type="Pfam" id="PF13524">
    <property type="entry name" value="Glyco_trans_1_2"/>
    <property type="match status" value="1"/>
</dbReference>
<dbReference type="InterPro" id="IPR055259">
    <property type="entry name" value="YkvP/CgeB_Glyco_trans-like"/>
</dbReference>
<dbReference type="Gene3D" id="3.40.50.150">
    <property type="entry name" value="Vaccinia Virus protein VP39"/>
    <property type="match status" value="1"/>
</dbReference>
<reference evidence="3" key="1">
    <citation type="submission" date="2024-07" db="EMBL/GenBank/DDBJ databases">
        <authorList>
            <person name="Kim Y.J."/>
            <person name="Jeong J.Y."/>
        </authorList>
    </citation>
    <scope>NUCLEOTIDE SEQUENCE</scope>
    <source>
        <strain evidence="3">GIHE-MW2</strain>
    </source>
</reference>
<dbReference type="EMBL" id="CP159837">
    <property type="protein sequence ID" value="XCM35169.1"/>
    <property type="molecule type" value="Genomic_DNA"/>
</dbReference>
<proteinExistence type="predicted"/>
<dbReference type="GO" id="GO:0032259">
    <property type="term" value="P:methylation"/>
    <property type="evidence" value="ECO:0007669"/>
    <property type="project" value="UniProtKB-KW"/>
</dbReference>
<protein>
    <submittedName>
        <fullName evidence="3">Methyltransferase domain-containing protein</fullName>
    </submittedName>
</protein>
<dbReference type="CDD" id="cd02440">
    <property type="entry name" value="AdoMet_MTases"/>
    <property type="match status" value="1"/>
</dbReference>
<dbReference type="RefSeq" id="WP_354634808.1">
    <property type="nucleotide sequence ID" value="NZ_CP159837.1"/>
</dbReference>
<dbReference type="Gene3D" id="3.40.50.2000">
    <property type="entry name" value="Glycogen Phosphorylase B"/>
    <property type="match status" value="1"/>
</dbReference>
<evidence type="ECO:0000256" key="1">
    <source>
        <dbReference type="ARBA" id="ARBA00022679"/>
    </source>
</evidence>
<dbReference type="SUPFAM" id="SSF53335">
    <property type="entry name" value="S-adenosyl-L-methionine-dependent methyltransferases"/>
    <property type="match status" value="1"/>
</dbReference>
<dbReference type="SUPFAM" id="SSF53756">
    <property type="entry name" value="UDP-Glycosyltransferase/glycogen phosphorylase"/>
    <property type="match status" value="1"/>
</dbReference>
<dbReference type="InterPro" id="IPR029063">
    <property type="entry name" value="SAM-dependent_MTases_sf"/>
</dbReference>
<dbReference type="Pfam" id="PF13489">
    <property type="entry name" value="Methyltransf_23"/>
    <property type="match status" value="1"/>
</dbReference>